<evidence type="ECO:0000313" key="2">
    <source>
        <dbReference type="EMBL" id="VAW21991.1"/>
    </source>
</evidence>
<feature type="transmembrane region" description="Helical" evidence="1">
    <location>
        <begin position="12"/>
        <end position="28"/>
    </location>
</feature>
<dbReference type="AlphaFoldDB" id="A0A3B0TTM3"/>
<keyword evidence="1" id="KW-1133">Transmembrane helix</keyword>
<organism evidence="2">
    <name type="scientific">hydrothermal vent metagenome</name>
    <dbReference type="NCBI Taxonomy" id="652676"/>
    <lineage>
        <taxon>unclassified sequences</taxon>
        <taxon>metagenomes</taxon>
        <taxon>ecological metagenomes</taxon>
    </lineage>
</organism>
<reference evidence="2" key="1">
    <citation type="submission" date="2018-06" db="EMBL/GenBank/DDBJ databases">
        <authorList>
            <person name="Zhirakovskaya E."/>
        </authorList>
    </citation>
    <scope>NUCLEOTIDE SEQUENCE</scope>
</reference>
<protein>
    <submittedName>
        <fullName evidence="2">Uncharacterized protein</fullName>
    </submittedName>
</protein>
<accession>A0A3B0TTM3</accession>
<keyword evidence="1" id="KW-0472">Membrane</keyword>
<gene>
    <name evidence="2" type="ORF">MNBD_BACTEROID01-443</name>
</gene>
<dbReference type="EMBL" id="UOEP01000162">
    <property type="protein sequence ID" value="VAW21991.1"/>
    <property type="molecule type" value="Genomic_DNA"/>
</dbReference>
<sequence length="68" mass="7619">MDRKEFIHSSGRWLLLAIIGLVTGFLALNKRIEKDPECVVLPVCRGCNQFSKCTLPQADKQRGDGEES</sequence>
<keyword evidence="1" id="KW-0812">Transmembrane</keyword>
<proteinExistence type="predicted"/>
<evidence type="ECO:0000256" key="1">
    <source>
        <dbReference type="SAM" id="Phobius"/>
    </source>
</evidence>
<name>A0A3B0TTM3_9ZZZZ</name>